<evidence type="ECO:0000313" key="10">
    <source>
        <dbReference type="Proteomes" id="UP001519289"/>
    </source>
</evidence>
<sequence length="119" mass="13719">MSYSYVDLVATIIVAVGFTLMNYGIVKLFAPRNPFQGEKLETYECGELPYDDALVNFNIRYYVFALTFFVFDMEAIFLYPWAVVFDTLGAGALIEMFLFLWVLATGLFYAYKKGVLHWV</sequence>
<keyword evidence="7 8" id="KW-0520">NAD</keyword>
<feature type="transmembrane region" description="Helical" evidence="7">
    <location>
        <begin position="6"/>
        <end position="26"/>
    </location>
</feature>
<evidence type="ECO:0000256" key="6">
    <source>
        <dbReference type="ARBA" id="ARBA00023136"/>
    </source>
</evidence>
<feature type="transmembrane region" description="Helical" evidence="7">
    <location>
        <begin position="61"/>
        <end position="82"/>
    </location>
</feature>
<dbReference type="EMBL" id="JAGGLG010000033">
    <property type="protein sequence ID" value="MBP2019698.1"/>
    <property type="molecule type" value="Genomic_DNA"/>
</dbReference>
<dbReference type="PANTHER" id="PTHR11058:SF9">
    <property type="entry name" value="NADH-UBIQUINONE OXIDOREDUCTASE CHAIN 3"/>
    <property type="match status" value="1"/>
</dbReference>
<organism evidence="9 10">
    <name type="scientific">Symbiobacterium terraclitae</name>
    <dbReference type="NCBI Taxonomy" id="557451"/>
    <lineage>
        <taxon>Bacteria</taxon>
        <taxon>Bacillati</taxon>
        <taxon>Bacillota</taxon>
        <taxon>Clostridia</taxon>
        <taxon>Eubacteriales</taxon>
        <taxon>Symbiobacteriaceae</taxon>
        <taxon>Symbiobacterium</taxon>
    </lineage>
</organism>
<dbReference type="RefSeq" id="WP_209467800.1">
    <property type="nucleotide sequence ID" value="NZ_JAGGLG010000033.1"/>
</dbReference>
<comment type="catalytic activity">
    <reaction evidence="7 8">
        <text>a quinone + NADH + 5 H(+)(in) = a quinol + NAD(+) + 4 H(+)(out)</text>
        <dbReference type="Rhea" id="RHEA:57888"/>
        <dbReference type="ChEBI" id="CHEBI:15378"/>
        <dbReference type="ChEBI" id="CHEBI:24646"/>
        <dbReference type="ChEBI" id="CHEBI:57540"/>
        <dbReference type="ChEBI" id="CHEBI:57945"/>
        <dbReference type="ChEBI" id="CHEBI:132124"/>
    </reaction>
</comment>
<dbReference type="InterPro" id="IPR000440">
    <property type="entry name" value="NADH_UbQ/plastoQ_OxRdtase_su3"/>
</dbReference>
<comment type="subcellular location">
    <subcellularLocation>
        <location evidence="7 8">Cell membrane</location>
        <topology evidence="7 8">Multi-pass membrane protein</topology>
    </subcellularLocation>
    <subcellularLocation>
        <location evidence="1">Membrane</location>
        <topology evidence="1">Multi-pass membrane protein</topology>
    </subcellularLocation>
</comment>
<feature type="transmembrane region" description="Helical" evidence="7">
    <location>
        <begin position="88"/>
        <end position="111"/>
    </location>
</feature>
<keyword evidence="3 7" id="KW-0813">Transport</keyword>
<keyword evidence="10" id="KW-1185">Reference proteome</keyword>
<name>A0ABS4JW11_9FIRM</name>
<keyword evidence="5 7" id="KW-1133">Transmembrane helix</keyword>
<comment type="subunit">
    <text evidence="7">NDH-1 is composed of 14 different subunits. Subunits NuoA, H, J, K, L, M, N constitute the membrane sector of the complex.</text>
</comment>
<dbReference type="EC" id="7.1.1.-" evidence="7"/>
<comment type="similarity">
    <text evidence="2 7 8">Belongs to the complex I subunit 3 family.</text>
</comment>
<evidence type="ECO:0000256" key="2">
    <source>
        <dbReference type="ARBA" id="ARBA00008472"/>
    </source>
</evidence>
<proteinExistence type="inferred from homology"/>
<keyword evidence="4 7" id="KW-0812">Transmembrane</keyword>
<reference evidence="9 10" key="1">
    <citation type="submission" date="2021-03" db="EMBL/GenBank/DDBJ databases">
        <title>Genomic Encyclopedia of Type Strains, Phase IV (KMG-IV): sequencing the most valuable type-strain genomes for metagenomic binning, comparative biology and taxonomic classification.</title>
        <authorList>
            <person name="Goeker M."/>
        </authorList>
    </citation>
    <scope>NUCLEOTIDE SEQUENCE [LARGE SCALE GENOMIC DNA]</scope>
    <source>
        <strain evidence="9 10">DSM 27138</strain>
    </source>
</reference>
<dbReference type="InterPro" id="IPR038430">
    <property type="entry name" value="NDAH_ubi_oxred_su3_sf"/>
</dbReference>
<dbReference type="InterPro" id="IPR023043">
    <property type="entry name" value="NAD(P)H_OxRDtase_bac/plastid"/>
</dbReference>
<evidence type="ECO:0000256" key="4">
    <source>
        <dbReference type="ARBA" id="ARBA00022692"/>
    </source>
</evidence>
<evidence type="ECO:0000256" key="8">
    <source>
        <dbReference type="RuleBase" id="RU003639"/>
    </source>
</evidence>
<dbReference type="Proteomes" id="UP001519289">
    <property type="component" value="Unassembled WGS sequence"/>
</dbReference>
<comment type="function">
    <text evidence="7">NDH-1 shuttles electrons from NADH, via FMN and iron-sulfur (Fe-S) centers, to quinones in the respiratory chain. The immediate electron acceptor for the enzyme in this species is believed to be a menaquinone. Couples the redox reaction to proton translocation (for every two electrons transferred, four hydrogen ions are translocated across the cytoplasmic membrane), and thus conserves the redox energy in a proton gradient.</text>
</comment>
<keyword evidence="7" id="KW-1003">Cell membrane</keyword>
<evidence type="ECO:0000256" key="3">
    <source>
        <dbReference type="ARBA" id="ARBA00022448"/>
    </source>
</evidence>
<evidence type="ECO:0000256" key="7">
    <source>
        <dbReference type="HAMAP-Rule" id="MF_01394"/>
    </source>
</evidence>
<dbReference type="HAMAP" id="MF_01394">
    <property type="entry name" value="NDH1_NuoA"/>
    <property type="match status" value="1"/>
</dbReference>
<keyword evidence="7" id="KW-1278">Translocase</keyword>
<evidence type="ECO:0000313" key="9">
    <source>
        <dbReference type="EMBL" id="MBP2019698.1"/>
    </source>
</evidence>
<evidence type="ECO:0000256" key="1">
    <source>
        <dbReference type="ARBA" id="ARBA00004141"/>
    </source>
</evidence>
<dbReference type="Pfam" id="PF00507">
    <property type="entry name" value="Oxidored_q4"/>
    <property type="match status" value="1"/>
</dbReference>
<comment type="caution">
    <text evidence="9">The sequence shown here is derived from an EMBL/GenBank/DDBJ whole genome shotgun (WGS) entry which is preliminary data.</text>
</comment>
<keyword evidence="6 7" id="KW-0472">Membrane</keyword>
<accession>A0ABS4JW11</accession>
<evidence type="ECO:0000256" key="5">
    <source>
        <dbReference type="ARBA" id="ARBA00022989"/>
    </source>
</evidence>
<dbReference type="Gene3D" id="1.20.58.1610">
    <property type="entry name" value="NADH:ubiquinone/plastoquinone oxidoreductase, chain 3"/>
    <property type="match status" value="1"/>
</dbReference>
<keyword evidence="7 8" id="KW-0874">Quinone</keyword>
<gene>
    <name evidence="7" type="primary">nuoA</name>
    <name evidence="9" type="ORF">J2Z79_003140</name>
</gene>
<protein>
    <recommendedName>
        <fullName evidence="7">NADH-quinone oxidoreductase subunit A</fullName>
        <ecNumber evidence="7">7.1.1.-</ecNumber>
    </recommendedName>
    <alternativeName>
        <fullName evidence="7">NADH dehydrogenase I subunit A</fullName>
    </alternativeName>
    <alternativeName>
        <fullName evidence="7">NDH-1 subunit A</fullName>
    </alternativeName>
    <alternativeName>
        <fullName evidence="7">NUO1</fullName>
    </alternativeName>
</protein>
<dbReference type="PANTHER" id="PTHR11058">
    <property type="entry name" value="NADH-UBIQUINONE OXIDOREDUCTASE CHAIN 3"/>
    <property type="match status" value="1"/>
</dbReference>